<feature type="domain" description="Nudix hydrolase" evidence="15">
    <location>
        <begin position="58"/>
        <end position="197"/>
    </location>
</feature>
<dbReference type="PROSITE" id="PS51462">
    <property type="entry name" value="NUDIX"/>
    <property type="match status" value="1"/>
</dbReference>
<protein>
    <recommendedName>
        <fullName evidence="4">ADP-ribose pyrophosphatase</fullName>
        <ecNumber evidence="3">3.6.1.13</ecNumber>
    </recommendedName>
    <alternativeName>
        <fullName evidence="9">ADP-ribose diphosphatase</fullName>
    </alternativeName>
    <alternativeName>
        <fullName evidence="11">ADP-ribose phosphohydrolase</fullName>
    </alternativeName>
    <alternativeName>
        <fullName evidence="10">Adenosine diphosphoribose pyrophosphatase</fullName>
    </alternativeName>
</protein>
<evidence type="ECO:0000256" key="5">
    <source>
        <dbReference type="ARBA" id="ARBA00022723"/>
    </source>
</evidence>
<accession>A0A1T4TCZ0</accession>
<feature type="short sequence motif" description="Nudix box" evidence="14">
    <location>
        <begin position="100"/>
        <end position="123"/>
    </location>
</feature>
<evidence type="ECO:0000313" key="17">
    <source>
        <dbReference type="Proteomes" id="UP000191116"/>
    </source>
</evidence>
<comment type="cofactor">
    <cofactor evidence="1 13">
        <name>Mg(2+)</name>
        <dbReference type="ChEBI" id="CHEBI:18420"/>
    </cofactor>
</comment>
<dbReference type="PANTHER" id="PTHR11839:SF5">
    <property type="entry name" value="ADP-RIBOSE PYROPHOSPHATASE"/>
    <property type="match status" value="1"/>
</dbReference>
<feature type="binding site" evidence="13">
    <location>
        <position position="116"/>
    </location>
    <ligand>
        <name>Mg(2+)</name>
        <dbReference type="ChEBI" id="CHEBI:18420"/>
        <label>1</label>
    </ligand>
</feature>
<dbReference type="CDD" id="cd24155">
    <property type="entry name" value="NUDIX_ADPRase"/>
    <property type="match status" value="1"/>
</dbReference>
<dbReference type="GO" id="GO:0046872">
    <property type="term" value="F:metal ion binding"/>
    <property type="evidence" value="ECO:0007669"/>
    <property type="project" value="UniProtKB-KW"/>
</dbReference>
<evidence type="ECO:0000256" key="8">
    <source>
        <dbReference type="ARBA" id="ARBA00025164"/>
    </source>
</evidence>
<dbReference type="Proteomes" id="UP000191116">
    <property type="component" value="Unassembled WGS sequence"/>
</dbReference>
<evidence type="ECO:0000259" key="15">
    <source>
        <dbReference type="PROSITE" id="PS51462"/>
    </source>
</evidence>
<feature type="binding site" evidence="13">
    <location>
        <position position="168"/>
    </location>
    <ligand>
        <name>Mg(2+)</name>
        <dbReference type="ChEBI" id="CHEBI:18420"/>
        <label>1</label>
    </ligand>
</feature>
<dbReference type="InterPro" id="IPR015797">
    <property type="entry name" value="NUDIX_hydrolase-like_dom_sf"/>
</dbReference>
<dbReference type="RefSeq" id="WP_080174907.1">
    <property type="nucleotide sequence ID" value="NZ_AP024854.1"/>
</dbReference>
<evidence type="ECO:0000256" key="1">
    <source>
        <dbReference type="ARBA" id="ARBA00001946"/>
    </source>
</evidence>
<dbReference type="NCBIfam" id="TIGR00052">
    <property type="entry name" value="nudix-type nucleoside diphosphatase, YffH/AdpP family"/>
    <property type="match status" value="1"/>
</dbReference>
<dbReference type="GO" id="GO:0019693">
    <property type="term" value="P:ribose phosphate metabolic process"/>
    <property type="evidence" value="ECO:0007669"/>
    <property type="project" value="TreeGrafter"/>
</dbReference>
<reference evidence="16 17" key="1">
    <citation type="submission" date="2017-02" db="EMBL/GenBank/DDBJ databases">
        <authorList>
            <person name="Peterson S.W."/>
        </authorList>
    </citation>
    <scope>NUCLEOTIDE SEQUENCE [LARGE SCALE GENOMIC DNA]</scope>
    <source>
        <strain evidence="16 17">CECT 9189</strain>
    </source>
</reference>
<dbReference type="NCBIfam" id="NF008003">
    <property type="entry name" value="PRK10729.1"/>
    <property type="match status" value="1"/>
</dbReference>
<keyword evidence="6 16" id="KW-0378">Hydrolase</keyword>
<evidence type="ECO:0000256" key="6">
    <source>
        <dbReference type="ARBA" id="ARBA00022801"/>
    </source>
</evidence>
<dbReference type="EMBL" id="FUWP01000010">
    <property type="protein sequence ID" value="SKA38079.1"/>
    <property type="molecule type" value="Genomic_DNA"/>
</dbReference>
<proteinExistence type="inferred from homology"/>
<evidence type="ECO:0000256" key="14">
    <source>
        <dbReference type="PIRSR" id="PIRSR604385-3"/>
    </source>
</evidence>
<dbReference type="Gene3D" id="3.90.79.10">
    <property type="entry name" value="Nucleoside Triphosphate Pyrophosphohydrolase"/>
    <property type="match status" value="1"/>
</dbReference>
<comment type="catalytic activity">
    <reaction evidence="12">
        <text>ADP-D-ribose + H2O = D-ribose 5-phosphate + AMP + 2 H(+)</text>
        <dbReference type="Rhea" id="RHEA:10412"/>
        <dbReference type="ChEBI" id="CHEBI:15377"/>
        <dbReference type="ChEBI" id="CHEBI:15378"/>
        <dbReference type="ChEBI" id="CHEBI:57967"/>
        <dbReference type="ChEBI" id="CHEBI:78346"/>
        <dbReference type="ChEBI" id="CHEBI:456215"/>
        <dbReference type="EC" id="3.6.1.13"/>
    </reaction>
</comment>
<dbReference type="Pfam" id="PF00293">
    <property type="entry name" value="NUDIX"/>
    <property type="match status" value="1"/>
</dbReference>
<keyword evidence="5 13" id="KW-0479">Metal-binding</keyword>
<evidence type="ECO:0000256" key="13">
    <source>
        <dbReference type="PIRSR" id="PIRSR604385-2"/>
    </source>
</evidence>
<organism evidence="16 17">
    <name type="scientific">Photobacterium toruni</name>
    <dbReference type="NCBI Taxonomy" id="1935446"/>
    <lineage>
        <taxon>Bacteria</taxon>
        <taxon>Pseudomonadati</taxon>
        <taxon>Pseudomonadota</taxon>
        <taxon>Gammaproteobacteria</taxon>
        <taxon>Vibrionales</taxon>
        <taxon>Vibrionaceae</taxon>
        <taxon>Photobacterium</taxon>
    </lineage>
</organism>
<dbReference type="GO" id="GO:0047631">
    <property type="term" value="F:ADP-ribose diphosphatase activity"/>
    <property type="evidence" value="ECO:0007669"/>
    <property type="project" value="UniProtKB-EC"/>
</dbReference>
<evidence type="ECO:0000256" key="3">
    <source>
        <dbReference type="ARBA" id="ARBA00012453"/>
    </source>
</evidence>
<dbReference type="InterPro" id="IPR004385">
    <property type="entry name" value="NDP_pyrophosphatase"/>
</dbReference>
<dbReference type="InterPro" id="IPR000086">
    <property type="entry name" value="NUDIX_hydrolase_dom"/>
</dbReference>
<name>A0A1T4TCZ0_9GAMM</name>
<evidence type="ECO:0000256" key="11">
    <source>
        <dbReference type="ARBA" id="ARBA00033056"/>
    </source>
</evidence>
<dbReference type="EC" id="3.6.1.13" evidence="3"/>
<dbReference type="GO" id="GO:0005829">
    <property type="term" value="C:cytosol"/>
    <property type="evidence" value="ECO:0007669"/>
    <property type="project" value="TreeGrafter"/>
</dbReference>
<feature type="binding site" evidence="13">
    <location>
        <position position="120"/>
    </location>
    <ligand>
        <name>Mg(2+)</name>
        <dbReference type="ChEBI" id="CHEBI:18420"/>
        <label>1</label>
    </ligand>
</feature>
<evidence type="ECO:0000256" key="7">
    <source>
        <dbReference type="ARBA" id="ARBA00022842"/>
    </source>
</evidence>
<sequence length="211" mass="23858">MNKVLDCSSVQQTFNRQDVDVLSTQTVYDGFFKMVKYRLRHKLFAGGWSGEFERELFERGHAAAVLPYDSVRDQVVLIEQFRVGAMAAECQPWQLEIVAGMLDHDNESAEQVVRREATEESGLVLGKTEKISRYLSSSGGCSEILEIFISEVDSSLAQGIHGVTSESEDIRVHVVSRNQAYQWLESGKIENAATIIALQWLQLHHQRLRQA</sequence>
<feature type="binding site" evidence="13">
    <location>
        <position position="99"/>
    </location>
    <ligand>
        <name>Mg(2+)</name>
        <dbReference type="ChEBI" id="CHEBI:18420"/>
        <label>1</label>
    </ligand>
</feature>
<evidence type="ECO:0000256" key="10">
    <source>
        <dbReference type="ARBA" id="ARBA00030308"/>
    </source>
</evidence>
<evidence type="ECO:0000313" key="16">
    <source>
        <dbReference type="EMBL" id="SKA38079.1"/>
    </source>
</evidence>
<evidence type="ECO:0000256" key="2">
    <source>
        <dbReference type="ARBA" id="ARBA00007482"/>
    </source>
</evidence>
<gene>
    <name evidence="16" type="primary">nudF_3</name>
    <name evidence="16" type="ORF">CZ814_02095</name>
</gene>
<comment type="similarity">
    <text evidence="2">Belongs to the Nudix hydrolase family. NudF subfamily.</text>
</comment>
<evidence type="ECO:0000256" key="4">
    <source>
        <dbReference type="ARBA" id="ARBA00013297"/>
    </source>
</evidence>
<dbReference type="GO" id="GO:0019144">
    <property type="term" value="F:ADP-sugar diphosphatase activity"/>
    <property type="evidence" value="ECO:0007669"/>
    <property type="project" value="TreeGrafter"/>
</dbReference>
<evidence type="ECO:0000256" key="9">
    <source>
        <dbReference type="ARBA" id="ARBA00030162"/>
    </source>
</evidence>
<dbReference type="GO" id="GO:0006753">
    <property type="term" value="P:nucleoside phosphate metabolic process"/>
    <property type="evidence" value="ECO:0007669"/>
    <property type="project" value="TreeGrafter"/>
</dbReference>
<dbReference type="SUPFAM" id="SSF55811">
    <property type="entry name" value="Nudix"/>
    <property type="match status" value="1"/>
</dbReference>
<comment type="function">
    <text evidence="8">Acts on ADP-mannose and ADP-glucose as well as ADP-ribose. Prevents glycogen biosynthesis. The reaction catalyzed by this enzyme is a limiting step of the gluconeogenic process.</text>
</comment>
<dbReference type="PANTHER" id="PTHR11839">
    <property type="entry name" value="UDP/ADP-SUGAR PYROPHOSPHATASE"/>
    <property type="match status" value="1"/>
</dbReference>
<keyword evidence="7 13" id="KW-0460">Magnesium</keyword>
<dbReference type="OrthoDB" id="5292471at2"/>
<evidence type="ECO:0000256" key="12">
    <source>
        <dbReference type="ARBA" id="ARBA00049546"/>
    </source>
</evidence>
<dbReference type="AlphaFoldDB" id="A0A1T4TCZ0"/>